<keyword evidence="1" id="KW-0460">Magnesium</keyword>
<keyword evidence="3" id="KW-1185">Reference proteome</keyword>
<dbReference type="GO" id="GO:0046872">
    <property type="term" value="F:metal ion binding"/>
    <property type="evidence" value="ECO:0007669"/>
    <property type="project" value="UniProtKB-KW"/>
</dbReference>
<evidence type="ECO:0008006" key="4">
    <source>
        <dbReference type="Google" id="ProtNLM"/>
    </source>
</evidence>
<feature type="binding site" evidence="1">
    <location>
        <position position="282"/>
    </location>
    <ligand>
        <name>Mg(2+)</name>
        <dbReference type="ChEBI" id="CHEBI:18420"/>
        <label>1</label>
    </ligand>
</feature>
<gene>
    <name evidence="2" type="ORF">SH1V18_08930</name>
</gene>
<feature type="binding site" evidence="1">
    <location>
        <position position="56"/>
    </location>
    <ligand>
        <name>Mg(2+)</name>
        <dbReference type="ChEBI" id="CHEBI:18420"/>
        <label>1</label>
    </ligand>
</feature>
<dbReference type="InterPro" id="IPR036705">
    <property type="entry name" value="Ribosyl_crysJ1_sf"/>
</dbReference>
<evidence type="ECO:0000256" key="1">
    <source>
        <dbReference type="PIRSR" id="PIRSR605502-1"/>
    </source>
</evidence>
<dbReference type="Gene3D" id="1.10.4080.10">
    <property type="entry name" value="ADP-ribosylation/Crystallin J1"/>
    <property type="match status" value="1"/>
</dbReference>
<organism evidence="2 3">
    <name type="scientific">Vallitalea longa</name>
    <dbReference type="NCBI Taxonomy" id="2936439"/>
    <lineage>
        <taxon>Bacteria</taxon>
        <taxon>Bacillati</taxon>
        <taxon>Bacillota</taxon>
        <taxon>Clostridia</taxon>
        <taxon>Lachnospirales</taxon>
        <taxon>Vallitaleaceae</taxon>
        <taxon>Vallitalea</taxon>
    </lineage>
</organism>
<dbReference type="Gene3D" id="2.60.120.560">
    <property type="entry name" value="Exo-inulinase, domain 1"/>
    <property type="match status" value="1"/>
</dbReference>
<dbReference type="Pfam" id="PF03747">
    <property type="entry name" value="ADP_ribosyl_GH"/>
    <property type="match status" value="1"/>
</dbReference>
<dbReference type="InterPro" id="IPR005502">
    <property type="entry name" value="Ribosyl_crysJ1"/>
</dbReference>
<evidence type="ECO:0000313" key="3">
    <source>
        <dbReference type="Proteomes" id="UP001144256"/>
    </source>
</evidence>
<evidence type="ECO:0000313" key="2">
    <source>
        <dbReference type="EMBL" id="GKX28413.1"/>
    </source>
</evidence>
<dbReference type="SUPFAM" id="SSF101478">
    <property type="entry name" value="ADP-ribosylglycohydrolase"/>
    <property type="match status" value="1"/>
</dbReference>
<name>A0A9W6DEG0_9FIRM</name>
<feature type="binding site" evidence="1">
    <location>
        <position position="284"/>
    </location>
    <ligand>
        <name>Mg(2+)</name>
        <dbReference type="ChEBI" id="CHEBI:18420"/>
        <label>1</label>
    </ligand>
</feature>
<feature type="binding site" evidence="1">
    <location>
        <position position="55"/>
    </location>
    <ligand>
        <name>Mg(2+)</name>
        <dbReference type="ChEBI" id="CHEBI:18420"/>
        <label>1</label>
    </ligand>
</feature>
<comment type="caution">
    <text evidence="2">The sequence shown here is derived from an EMBL/GenBank/DDBJ whole genome shotgun (WGS) entry which is preliminary data.</text>
</comment>
<dbReference type="Proteomes" id="UP001144256">
    <property type="component" value="Unassembled WGS sequence"/>
</dbReference>
<keyword evidence="1" id="KW-0479">Metal-binding</keyword>
<reference evidence="2" key="1">
    <citation type="submission" date="2022-06" db="EMBL/GenBank/DDBJ databases">
        <title>Vallitalea longa sp. nov., an anaerobic bacterium isolated from marine sediment.</title>
        <authorList>
            <person name="Hirano S."/>
            <person name="Terahara T."/>
            <person name="Mori K."/>
            <person name="Hamada M."/>
            <person name="Matsumoto R."/>
            <person name="Kobayashi T."/>
        </authorList>
    </citation>
    <scope>NUCLEOTIDE SEQUENCE</scope>
    <source>
        <strain evidence="2">SH18-1</strain>
    </source>
</reference>
<dbReference type="EMBL" id="BRLB01000001">
    <property type="protein sequence ID" value="GKX28413.1"/>
    <property type="molecule type" value="Genomic_DNA"/>
</dbReference>
<protein>
    <recommendedName>
        <fullName evidence="4">ADP-ribosylglycohydrolase</fullName>
    </recommendedName>
</protein>
<dbReference type="AlphaFoldDB" id="A0A9W6DEG0"/>
<accession>A0A9W6DEG0</accession>
<comment type="cofactor">
    <cofactor evidence="1">
        <name>Mg(2+)</name>
        <dbReference type="ChEBI" id="CHEBI:18420"/>
    </cofactor>
    <text evidence="1">Binds 2 magnesium ions per subunit.</text>
</comment>
<sequence length="711" mass="81304">MVENYIEKTYAGWLGKIIGIRLGSPIEGWTYELIKKTYGEISDYLVDYKDYAADDDSNGPLFFIRAIIDYPYGIDEITEKEMGYTWLNYAPENHGFFWWGGYGISTEHTAYLNLKHGIDAPRSGSIEQNGLICAEQIGGQIFVDSWGFVAPGNPQLAADYARKMARVSHAGEGVYGAMFVAACVSAAYTEDTVIDIINQGLHVIPTTSIYSIVVKAVMNFYNNVDSNNWRDCYKYIHDNFGYDKYQGVCHIIPNIAVMILSMLYGEGDFSKTLCICNMCGWDTDCNAGNVGSILGVLVGIDNIDDKWIKPINDLLISSSIIGSLNISTVSKSVETFCELGYMIAGIEPEELWKERFRKDHYLLRFDLPKSTQAMRAKANESKVEVNVQNSNDKSDIGKRSLKILANRLANDSEVRIYYKTYYKPSDLHDSRYDPAFTPILYPNQTVKTCLYNDSGFNIHALIYVYDSNNDEIYKSDSVKIGSEWHEIEYQVPIIDGGLIKEAGIILYKDADTKINDKIMCVYMDYLEFSQAPQYNIDFSKECIENYGFGHSTLHKEISQFTYSNGLWELDKNYLSGSCCDEGQIYTGYYYLRDYEYECTLNPQIGYYHLINFRVQGAARSYAFGFYGDNQIALLKKHKNYEILEKQNFNYVNKRDYTIKVQIKGSTFKIYIDNEEVIFYDDKECSYDYGQFGLTVLNGSHCHYKDIKINKN</sequence>
<dbReference type="RefSeq" id="WP_281812646.1">
    <property type="nucleotide sequence ID" value="NZ_BRLB01000001.1"/>
</dbReference>
<proteinExistence type="predicted"/>